<dbReference type="Proteomes" id="UP000825886">
    <property type="component" value="Chromosome"/>
</dbReference>
<keyword evidence="4" id="KW-0997">Cell inner membrane</keyword>
<evidence type="ECO:0000256" key="9">
    <source>
        <dbReference type="RuleBase" id="RU363032"/>
    </source>
</evidence>
<sequence>MAVNLRRFCLLRVLTTLFSLWLVSVLTFYAVATAPGDAVNRALGDRATPSALAYWRHQYGLDKPVMVRYLHWFKGALSGEWGHSLTSQRPVTDVVLPAMKRSATLATCAAVVMLLLGFSGGIISALCHRAWPDRWLSALALAGLSIPEFVIATLLILIFSVWMGVLPAVSLSVDTASVAEQVRNLVLPALTLGLVAGCYLQRMVRITLLQQVQAPWFISARLNGVTTGALLRDYLLPNAAASFIPIVAVTLPYLLGGAIVVERLFGYPGLGSMWVDAFNARDGALLQAIVMLLALNTAVCWLVADSLSTLIARRSTV</sequence>
<feature type="transmembrane region" description="Helical" evidence="9">
    <location>
        <begin position="182"/>
        <end position="200"/>
    </location>
</feature>
<protein>
    <submittedName>
        <fullName evidence="11">ABC transporter permease</fullName>
    </submittedName>
</protein>
<gene>
    <name evidence="11" type="ORF">K6K13_09625</name>
</gene>
<name>A0ABX9AR82_9ENTR</name>
<evidence type="ECO:0000256" key="1">
    <source>
        <dbReference type="ARBA" id="ARBA00004429"/>
    </source>
</evidence>
<dbReference type="SUPFAM" id="SSF161098">
    <property type="entry name" value="MetI-like"/>
    <property type="match status" value="1"/>
</dbReference>
<feature type="transmembrane region" description="Helical" evidence="9">
    <location>
        <begin position="9"/>
        <end position="31"/>
    </location>
</feature>
<keyword evidence="6 9" id="KW-1133">Transmembrane helix</keyword>
<keyword evidence="2 9" id="KW-0813">Transport</keyword>
<dbReference type="Pfam" id="PF00528">
    <property type="entry name" value="BPD_transp_1"/>
    <property type="match status" value="1"/>
</dbReference>
<dbReference type="EMBL" id="CP081864">
    <property type="protein sequence ID" value="QZN97553.1"/>
    <property type="molecule type" value="Genomic_DNA"/>
</dbReference>
<evidence type="ECO:0000256" key="8">
    <source>
        <dbReference type="ARBA" id="ARBA00024202"/>
    </source>
</evidence>
<evidence type="ECO:0000256" key="3">
    <source>
        <dbReference type="ARBA" id="ARBA00022475"/>
    </source>
</evidence>
<dbReference type="InterPro" id="IPR035906">
    <property type="entry name" value="MetI-like_sf"/>
</dbReference>
<comment type="similarity">
    <text evidence="8">Belongs to the binding-protein-dependent transport system permease family. OppBC subfamily.</text>
</comment>
<dbReference type="PANTHER" id="PTHR43163:SF6">
    <property type="entry name" value="DIPEPTIDE TRANSPORT SYSTEM PERMEASE PROTEIN DPPB-RELATED"/>
    <property type="match status" value="1"/>
</dbReference>
<evidence type="ECO:0000256" key="7">
    <source>
        <dbReference type="ARBA" id="ARBA00023136"/>
    </source>
</evidence>
<evidence type="ECO:0000256" key="6">
    <source>
        <dbReference type="ARBA" id="ARBA00022989"/>
    </source>
</evidence>
<dbReference type="Gene3D" id="1.10.3720.10">
    <property type="entry name" value="MetI-like"/>
    <property type="match status" value="1"/>
</dbReference>
<feature type="transmembrane region" description="Helical" evidence="9">
    <location>
        <begin position="103"/>
        <end position="126"/>
    </location>
</feature>
<evidence type="ECO:0000259" key="10">
    <source>
        <dbReference type="PROSITE" id="PS50928"/>
    </source>
</evidence>
<dbReference type="CDD" id="cd06261">
    <property type="entry name" value="TM_PBP2"/>
    <property type="match status" value="1"/>
</dbReference>
<reference evidence="11 12" key="1">
    <citation type="submission" date="2021-08" db="EMBL/GenBank/DDBJ databases">
        <title>Culture and genomic analysis of Symbiopectobacterium purcellii sp. nov. gen. nov., isolated from the leafhopper Empoasca decipiens.</title>
        <authorList>
            <person name="Nadal-Jimenez P."/>
            <person name="Siozios S."/>
            <person name="Halliday N."/>
            <person name="Camara M."/>
            <person name="Hurst G.D.D."/>
        </authorList>
    </citation>
    <scope>NUCLEOTIDE SEQUENCE [LARGE SCALE GENOMIC DNA]</scope>
    <source>
        <strain evidence="11 12">SyEd1</strain>
    </source>
</reference>
<evidence type="ECO:0000256" key="5">
    <source>
        <dbReference type="ARBA" id="ARBA00022692"/>
    </source>
</evidence>
<comment type="subcellular location">
    <subcellularLocation>
        <location evidence="1">Cell inner membrane</location>
        <topology evidence="1">Multi-pass membrane protein</topology>
    </subcellularLocation>
    <subcellularLocation>
        <location evidence="9">Cell membrane</location>
        <topology evidence="9">Multi-pass membrane protein</topology>
    </subcellularLocation>
</comment>
<evidence type="ECO:0000313" key="12">
    <source>
        <dbReference type="Proteomes" id="UP000825886"/>
    </source>
</evidence>
<evidence type="ECO:0000313" key="11">
    <source>
        <dbReference type="EMBL" id="QZN97553.1"/>
    </source>
</evidence>
<keyword evidence="3" id="KW-1003">Cell membrane</keyword>
<feature type="transmembrane region" description="Helical" evidence="9">
    <location>
        <begin position="138"/>
        <end position="162"/>
    </location>
</feature>
<dbReference type="InterPro" id="IPR045621">
    <property type="entry name" value="BPD_transp_1_N"/>
</dbReference>
<proteinExistence type="inferred from homology"/>
<accession>A0ABX9AR82</accession>
<keyword evidence="5 9" id="KW-0812">Transmembrane</keyword>
<keyword evidence="12" id="KW-1185">Reference proteome</keyword>
<feature type="domain" description="ABC transmembrane type-1" evidence="10">
    <location>
        <begin position="99"/>
        <end position="304"/>
    </location>
</feature>
<evidence type="ECO:0000256" key="2">
    <source>
        <dbReference type="ARBA" id="ARBA00022448"/>
    </source>
</evidence>
<organism evidence="11 12">
    <name type="scientific">Symbiopectobacterium purcellii</name>
    <dbReference type="NCBI Taxonomy" id="2871826"/>
    <lineage>
        <taxon>Bacteria</taxon>
        <taxon>Pseudomonadati</taxon>
        <taxon>Pseudomonadota</taxon>
        <taxon>Gammaproteobacteria</taxon>
        <taxon>Enterobacterales</taxon>
        <taxon>Enterobacteriaceae</taxon>
    </lineage>
</organism>
<feature type="transmembrane region" description="Helical" evidence="9">
    <location>
        <begin position="240"/>
        <end position="265"/>
    </location>
</feature>
<dbReference type="Pfam" id="PF19300">
    <property type="entry name" value="BPD_transp_1_N"/>
    <property type="match status" value="1"/>
</dbReference>
<dbReference type="InterPro" id="IPR000515">
    <property type="entry name" value="MetI-like"/>
</dbReference>
<keyword evidence="7 9" id="KW-0472">Membrane</keyword>
<dbReference type="RefSeq" id="WP_222160590.1">
    <property type="nucleotide sequence ID" value="NZ_CP081864.1"/>
</dbReference>
<dbReference type="PROSITE" id="PS50928">
    <property type="entry name" value="ABC_TM1"/>
    <property type="match status" value="1"/>
</dbReference>
<dbReference type="PANTHER" id="PTHR43163">
    <property type="entry name" value="DIPEPTIDE TRANSPORT SYSTEM PERMEASE PROTEIN DPPB-RELATED"/>
    <property type="match status" value="1"/>
</dbReference>
<feature type="transmembrane region" description="Helical" evidence="9">
    <location>
        <begin position="285"/>
        <end position="304"/>
    </location>
</feature>
<evidence type="ECO:0000256" key="4">
    <source>
        <dbReference type="ARBA" id="ARBA00022519"/>
    </source>
</evidence>